<comment type="subcellular location">
    <subcellularLocation>
        <location evidence="1">Nucleus</location>
        <location evidence="1">Nucleolus</location>
    </subcellularLocation>
</comment>
<evidence type="ECO:0000256" key="3">
    <source>
        <dbReference type="ARBA" id="ARBA00012552"/>
    </source>
</evidence>
<dbReference type="AlphaFoldDB" id="A0A813GFT7"/>
<evidence type="ECO:0000256" key="10">
    <source>
        <dbReference type="ARBA" id="ARBA00023242"/>
    </source>
</evidence>
<evidence type="ECO:0000256" key="6">
    <source>
        <dbReference type="ARBA" id="ARBA00022741"/>
    </source>
</evidence>
<feature type="domain" description="Helicase C-terminal" evidence="15">
    <location>
        <begin position="332"/>
        <end position="478"/>
    </location>
</feature>
<dbReference type="SUPFAM" id="SSF52540">
    <property type="entry name" value="P-loop containing nucleoside triphosphate hydrolases"/>
    <property type="match status" value="1"/>
</dbReference>
<dbReference type="CDD" id="cd18787">
    <property type="entry name" value="SF2_C_DEAD"/>
    <property type="match status" value="1"/>
</dbReference>
<dbReference type="Pfam" id="PF00271">
    <property type="entry name" value="Helicase_C"/>
    <property type="match status" value="1"/>
</dbReference>
<dbReference type="InterPro" id="IPR014001">
    <property type="entry name" value="Helicase_ATP-bd"/>
</dbReference>
<evidence type="ECO:0000256" key="13">
    <source>
        <dbReference type="SAM" id="MobiDB-lite"/>
    </source>
</evidence>
<evidence type="ECO:0000313" key="16">
    <source>
        <dbReference type="EMBL" id="CAE8626028.1"/>
    </source>
</evidence>
<dbReference type="GO" id="GO:0003676">
    <property type="term" value="F:nucleic acid binding"/>
    <property type="evidence" value="ECO:0007669"/>
    <property type="project" value="InterPro"/>
</dbReference>
<dbReference type="EMBL" id="CAJNNW010031839">
    <property type="protein sequence ID" value="CAE8709411.1"/>
    <property type="molecule type" value="Genomic_DNA"/>
</dbReference>
<dbReference type="EMBL" id="CAJNNV010028885">
    <property type="protein sequence ID" value="CAE8626028.1"/>
    <property type="molecule type" value="Genomic_DNA"/>
</dbReference>
<feature type="domain" description="Helicase ATP-binding" evidence="14">
    <location>
        <begin position="98"/>
        <end position="281"/>
    </location>
</feature>
<dbReference type="GO" id="GO:0003724">
    <property type="term" value="F:RNA helicase activity"/>
    <property type="evidence" value="ECO:0007669"/>
    <property type="project" value="UniProtKB-EC"/>
</dbReference>
<comment type="caution">
    <text evidence="16">The sequence shown here is derived from an EMBL/GenBank/DDBJ whole genome shotgun (WGS) entry which is preliminary data.</text>
</comment>
<evidence type="ECO:0000256" key="2">
    <source>
        <dbReference type="ARBA" id="ARBA00009334"/>
    </source>
</evidence>
<dbReference type="Pfam" id="PF00270">
    <property type="entry name" value="DEAD"/>
    <property type="match status" value="1"/>
</dbReference>
<dbReference type="SMART" id="SM00487">
    <property type="entry name" value="DEXDc"/>
    <property type="match status" value="1"/>
</dbReference>
<keyword evidence="7 12" id="KW-0378">Hydrolase</keyword>
<evidence type="ECO:0000256" key="7">
    <source>
        <dbReference type="ARBA" id="ARBA00022801"/>
    </source>
</evidence>
<proteinExistence type="inferred from homology"/>
<dbReference type="PROSITE" id="PS51194">
    <property type="entry name" value="HELICASE_CTER"/>
    <property type="match status" value="1"/>
</dbReference>
<dbReference type="GO" id="GO:0005524">
    <property type="term" value="F:ATP binding"/>
    <property type="evidence" value="ECO:0007669"/>
    <property type="project" value="UniProtKB-KW"/>
</dbReference>
<dbReference type="InterPro" id="IPR044742">
    <property type="entry name" value="DEAD/DEAH_RhlB"/>
</dbReference>
<keyword evidence="10" id="KW-0539">Nucleus</keyword>
<dbReference type="InterPro" id="IPR027417">
    <property type="entry name" value="P-loop_NTPase"/>
</dbReference>
<sequence>MAAPAAEWAPVHLAPVDWSSVRREPFTRAFLDLPDVEDHDADTRRQAMGICVEDRGSARALPSPVTSFEELGQIPSFALESLREHGIVAPLPVQAQALPLVLSGCDVIGLAQTGSGKTMAFLLPAVVHIEAQPALAHRAVTPIALILAPTRELAVQIADEATKVLKRSREGNHRNGIWAVCVYGGGKRYEQIKNLSWGSHIVVATPGRLLDFVSQKIISLARVTYFVLDEADRMLDLGFSGDVDALSSQVRPERQVLFFSATWSASVQQMAKMLCFQGARPVRMTVGQGGSAANDGAARQAREGIIQEVVVVDCPEDIERQAVEKRRLLEEHLQDVLSSSEENKVLVFVSQKLLADELANKLWEAGYKSAAMHGGKPQDSRLWTLDQFRKGDLRLLVATDVVGRGIDIPSVSHVVVFDMGSIDDYVHRIGRTARGKNGKGHALAFFEFWHKDPGIAAELMDLLIASKQPVPEDLKRIVQDVASGKRKGYDPNDKWVGGKWKAGQSWDSTDWKGGGQKSSGGYQSGQHLPVAAGKQERWSRGNGSGGSWPAQGKAADERPQAPVPESWDTDV</sequence>
<dbReference type="InterPro" id="IPR001650">
    <property type="entry name" value="Helicase_C-like"/>
</dbReference>
<dbReference type="InterPro" id="IPR011545">
    <property type="entry name" value="DEAD/DEAH_box_helicase_dom"/>
</dbReference>
<dbReference type="EC" id="3.6.4.13" evidence="3"/>
<feature type="region of interest" description="Disordered" evidence="13">
    <location>
        <begin position="485"/>
        <end position="571"/>
    </location>
</feature>
<dbReference type="Gene3D" id="3.40.50.300">
    <property type="entry name" value="P-loop containing nucleotide triphosphate hydrolases"/>
    <property type="match status" value="2"/>
</dbReference>
<keyword evidence="4" id="KW-0690">Ribosome biogenesis</keyword>
<dbReference type="OMA" id="RWASNEW"/>
<gene>
    <name evidence="16" type="ORF">PGLA1383_LOCUS43004</name>
    <name evidence="17" type="ORF">PGLA2088_LOCUS35444</name>
</gene>
<evidence type="ECO:0000259" key="14">
    <source>
        <dbReference type="PROSITE" id="PS51192"/>
    </source>
</evidence>
<keyword evidence="5" id="KW-0698">rRNA processing</keyword>
<organism evidence="16 18">
    <name type="scientific">Polarella glacialis</name>
    <name type="common">Dinoflagellate</name>
    <dbReference type="NCBI Taxonomy" id="89957"/>
    <lineage>
        <taxon>Eukaryota</taxon>
        <taxon>Sar</taxon>
        <taxon>Alveolata</taxon>
        <taxon>Dinophyceae</taxon>
        <taxon>Suessiales</taxon>
        <taxon>Suessiaceae</taxon>
        <taxon>Polarella</taxon>
    </lineage>
</organism>
<dbReference type="PROSITE" id="PS51192">
    <property type="entry name" value="HELICASE_ATP_BIND_1"/>
    <property type="match status" value="1"/>
</dbReference>
<dbReference type="SMART" id="SM00490">
    <property type="entry name" value="HELICc"/>
    <property type="match status" value="1"/>
</dbReference>
<dbReference type="OrthoDB" id="409977at2759"/>
<accession>A0A813GFT7</accession>
<keyword evidence="18" id="KW-1185">Reference proteome</keyword>
<evidence type="ECO:0000256" key="4">
    <source>
        <dbReference type="ARBA" id="ARBA00022517"/>
    </source>
</evidence>
<reference evidence="16" key="1">
    <citation type="submission" date="2021-02" db="EMBL/GenBank/DDBJ databases">
        <authorList>
            <person name="Dougan E. K."/>
            <person name="Rhodes N."/>
            <person name="Thang M."/>
            <person name="Chan C."/>
        </authorList>
    </citation>
    <scope>NUCLEOTIDE SEQUENCE</scope>
</reference>
<protein>
    <recommendedName>
        <fullName evidence="3">RNA helicase</fullName>
        <ecNumber evidence="3">3.6.4.13</ecNumber>
    </recommendedName>
</protein>
<evidence type="ECO:0000259" key="15">
    <source>
        <dbReference type="PROSITE" id="PS51194"/>
    </source>
</evidence>
<keyword evidence="9 12" id="KW-0067">ATP-binding</keyword>
<dbReference type="InterPro" id="IPR000629">
    <property type="entry name" value="RNA-helicase_DEAD-box_CS"/>
</dbReference>
<evidence type="ECO:0000256" key="9">
    <source>
        <dbReference type="ARBA" id="ARBA00022840"/>
    </source>
</evidence>
<dbReference type="PROSITE" id="PS00039">
    <property type="entry name" value="DEAD_ATP_HELICASE"/>
    <property type="match status" value="1"/>
</dbReference>
<evidence type="ECO:0000256" key="11">
    <source>
        <dbReference type="ARBA" id="ARBA00037449"/>
    </source>
</evidence>
<name>A0A813GFT7_POLGL</name>
<evidence type="ECO:0000256" key="8">
    <source>
        <dbReference type="ARBA" id="ARBA00022806"/>
    </source>
</evidence>
<dbReference type="Proteomes" id="UP000626109">
    <property type="component" value="Unassembled WGS sequence"/>
</dbReference>
<evidence type="ECO:0000256" key="5">
    <source>
        <dbReference type="ARBA" id="ARBA00022552"/>
    </source>
</evidence>
<keyword evidence="6 12" id="KW-0547">Nucleotide-binding</keyword>
<evidence type="ECO:0000313" key="18">
    <source>
        <dbReference type="Proteomes" id="UP000654075"/>
    </source>
</evidence>
<dbReference type="PANTHER" id="PTHR47958">
    <property type="entry name" value="ATP-DEPENDENT RNA HELICASE DBP3"/>
    <property type="match status" value="1"/>
</dbReference>
<keyword evidence="8 12" id="KW-0347">Helicase</keyword>
<comment type="similarity">
    <text evidence="2">Belongs to the DEAD box helicase family. DDX5/DBP2 subfamily.</text>
</comment>
<evidence type="ECO:0000256" key="1">
    <source>
        <dbReference type="ARBA" id="ARBA00004604"/>
    </source>
</evidence>
<comment type="function">
    <text evidence="11">ATP-dependent RNA helicase required for 60S ribosomal subunit synthesis. Involved in efficient pre-rRNA processing, predominantly at site A3, which is necessary for the normal formation of 25S and 5.8S rRNAs.</text>
</comment>
<evidence type="ECO:0000256" key="12">
    <source>
        <dbReference type="RuleBase" id="RU000492"/>
    </source>
</evidence>
<dbReference type="GO" id="GO:0016787">
    <property type="term" value="F:hydrolase activity"/>
    <property type="evidence" value="ECO:0007669"/>
    <property type="project" value="UniProtKB-KW"/>
</dbReference>
<evidence type="ECO:0000313" key="17">
    <source>
        <dbReference type="EMBL" id="CAE8709411.1"/>
    </source>
</evidence>
<dbReference type="CDD" id="cd00268">
    <property type="entry name" value="DEADc"/>
    <property type="match status" value="1"/>
</dbReference>
<dbReference type="Proteomes" id="UP000654075">
    <property type="component" value="Unassembled WGS sequence"/>
</dbReference>